<accession>A0A8B8FDX6</accession>
<evidence type="ECO:0000313" key="15">
    <source>
        <dbReference type="Proteomes" id="UP000694846"/>
    </source>
</evidence>
<dbReference type="SMART" id="SM00020">
    <property type="entry name" value="Tryp_SPc"/>
    <property type="match status" value="1"/>
</dbReference>
<dbReference type="SUPFAM" id="SSF50494">
    <property type="entry name" value="Trypsin-like serine proteases"/>
    <property type="match status" value="1"/>
</dbReference>
<dbReference type="GO" id="GO:0006508">
    <property type="term" value="P:proteolysis"/>
    <property type="evidence" value="ECO:0007669"/>
    <property type="project" value="UniProtKB-KW"/>
</dbReference>
<keyword evidence="5" id="KW-0353">Hemolymph clotting</keyword>
<dbReference type="RefSeq" id="XP_025409083.1">
    <property type="nucleotide sequence ID" value="XM_025553298.1"/>
</dbReference>
<dbReference type="Gene3D" id="2.40.10.10">
    <property type="entry name" value="Trypsin-like serine proteases"/>
    <property type="match status" value="1"/>
</dbReference>
<dbReference type="InterPro" id="IPR051487">
    <property type="entry name" value="Ser/Thr_Proteases_Immune/Dev"/>
</dbReference>
<dbReference type="PRINTS" id="PR00722">
    <property type="entry name" value="CHYMOTRYPSIN"/>
</dbReference>
<dbReference type="InterPro" id="IPR001314">
    <property type="entry name" value="Peptidase_S1A"/>
</dbReference>
<keyword evidence="4 11" id="KW-0378">Hydrolase</keyword>
<feature type="region of interest" description="Disordered" evidence="12">
    <location>
        <begin position="267"/>
        <end position="378"/>
    </location>
</feature>
<dbReference type="PROSITE" id="PS50240">
    <property type="entry name" value="TRYPSIN_DOM"/>
    <property type="match status" value="1"/>
</dbReference>
<gene>
    <name evidence="16 17" type="primary">LOC112682636</name>
</gene>
<evidence type="ECO:0000256" key="2">
    <source>
        <dbReference type="ARBA" id="ARBA00022670"/>
    </source>
</evidence>
<dbReference type="EC" id="3.4.21.84" evidence="10"/>
<dbReference type="CDD" id="cd00190">
    <property type="entry name" value="Tryp_SPc"/>
    <property type="match status" value="1"/>
</dbReference>
<dbReference type="InterPro" id="IPR001254">
    <property type="entry name" value="Trypsin_dom"/>
</dbReference>
<evidence type="ECO:0000313" key="17">
    <source>
        <dbReference type="RefSeq" id="XP_025409084.1"/>
    </source>
</evidence>
<organism evidence="15 17">
    <name type="scientific">Sipha flava</name>
    <name type="common">yellow sugarcane aphid</name>
    <dbReference type="NCBI Taxonomy" id="143950"/>
    <lineage>
        <taxon>Eukaryota</taxon>
        <taxon>Metazoa</taxon>
        <taxon>Ecdysozoa</taxon>
        <taxon>Arthropoda</taxon>
        <taxon>Hexapoda</taxon>
        <taxon>Insecta</taxon>
        <taxon>Pterygota</taxon>
        <taxon>Neoptera</taxon>
        <taxon>Paraneoptera</taxon>
        <taxon>Hemiptera</taxon>
        <taxon>Sternorrhyncha</taxon>
        <taxon>Aphidomorpha</taxon>
        <taxon>Aphidoidea</taxon>
        <taxon>Aphididae</taxon>
        <taxon>Sipha</taxon>
    </lineage>
</organism>
<dbReference type="InterPro" id="IPR018114">
    <property type="entry name" value="TRYPSIN_HIS"/>
</dbReference>
<evidence type="ECO:0000256" key="12">
    <source>
        <dbReference type="SAM" id="MobiDB-lite"/>
    </source>
</evidence>
<evidence type="ECO:0000256" key="6">
    <source>
        <dbReference type="ARBA" id="ARBA00022825"/>
    </source>
</evidence>
<keyword evidence="7" id="KW-1015">Disulfide bond</keyword>
<proteinExistence type="inferred from homology"/>
<keyword evidence="3 13" id="KW-0732">Signal</keyword>
<evidence type="ECO:0000256" key="3">
    <source>
        <dbReference type="ARBA" id="ARBA00022729"/>
    </source>
</evidence>
<protein>
    <recommendedName>
        <fullName evidence="10">limulus clotting factor C</fullName>
        <ecNumber evidence="10">3.4.21.84</ecNumber>
    </recommendedName>
</protein>
<keyword evidence="6 11" id="KW-0720">Serine protease</keyword>
<dbReference type="RefSeq" id="XP_025409084.1">
    <property type="nucleotide sequence ID" value="XM_025553299.1"/>
</dbReference>
<evidence type="ECO:0000256" key="5">
    <source>
        <dbReference type="ARBA" id="ARBA00022820"/>
    </source>
</evidence>
<feature type="chain" id="PRO_5044666544" description="limulus clotting factor C" evidence="13">
    <location>
        <begin position="23"/>
        <end position="618"/>
    </location>
</feature>
<dbReference type="InterPro" id="IPR033116">
    <property type="entry name" value="TRYPSIN_SER"/>
</dbReference>
<keyword evidence="1" id="KW-0768">Sushi</keyword>
<dbReference type="FunFam" id="2.40.10.10:FF:000120">
    <property type="entry name" value="Putative serine protease"/>
    <property type="match status" value="1"/>
</dbReference>
<dbReference type="PANTHER" id="PTHR24256">
    <property type="entry name" value="TRYPTASE-RELATED"/>
    <property type="match status" value="1"/>
</dbReference>
<evidence type="ECO:0000256" key="11">
    <source>
        <dbReference type="RuleBase" id="RU363034"/>
    </source>
</evidence>
<dbReference type="Proteomes" id="UP000694846">
    <property type="component" value="Unplaced"/>
</dbReference>
<evidence type="ECO:0000256" key="13">
    <source>
        <dbReference type="SAM" id="SignalP"/>
    </source>
</evidence>
<feature type="signal peptide" evidence="13">
    <location>
        <begin position="1"/>
        <end position="22"/>
    </location>
</feature>
<dbReference type="Pfam" id="PF00089">
    <property type="entry name" value="Trypsin"/>
    <property type="match status" value="1"/>
</dbReference>
<feature type="domain" description="Peptidase S1" evidence="14">
    <location>
        <begin position="380"/>
        <end position="617"/>
    </location>
</feature>
<name>A0A8B8FDX6_9HEMI</name>
<dbReference type="InterPro" id="IPR043504">
    <property type="entry name" value="Peptidase_S1_PA_chymotrypsin"/>
</dbReference>
<evidence type="ECO:0000259" key="14">
    <source>
        <dbReference type="PROSITE" id="PS50240"/>
    </source>
</evidence>
<dbReference type="PROSITE" id="PS00135">
    <property type="entry name" value="TRYPSIN_SER"/>
    <property type="match status" value="1"/>
</dbReference>
<dbReference type="GO" id="GO:0042381">
    <property type="term" value="P:hemolymph coagulation"/>
    <property type="evidence" value="ECO:0007669"/>
    <property type="project" value="UniProtKB-KW"/>
</dbReference>
<reference evidence="16 17" key="1">
    <citation type="submission" date="2025-04" db="UniProtKB">
        <authorList>
            <consortium name="RefSeq"/>
        </authorList>
    </citation>
    <scope>IDENTIFICATION</scope>
    <source>
        <tissue evidence="16 17">Whole body</tissue>
    </source>
</reference>
<feature type="compositionally biased region" description="Gly residues" evidence="12">
    <location>
        <begin position="364"/>
        <end position="373"/>
    </location>
</feature>
<evidence type="ECO:0000256" key="8">
    <source>
        <dbReference type="ARBA" id="ARBA00024195"/>
    </source>
</evidence>
<evidence type="ECO:0000313" key="16">
    <source>
        <dbReference type="RefSeq" id="XP_025409083.1"/>
    </source>
</evidence>
<dbReference type="GO" id="GO:0004252">
    <property type="term" value="F:serine-type endopeptidase activity"/>
    <property type="evidence" value="ECO:0007669"/>
    <property type="project" value="InterPro"/>
</dbReference>
<evidence type="ECO:0000256" key="10">
    <source>
        <dbReference type="ARBA" id="ARBA00066707"/>
    </source>
</evidence>
<comment type="similarity">
    <text evidence="8">Belongs to the peptidase S1 family. CLIP subfamily.</text>
</comment>
<dbReference type="OrthoDB" id="5565075at2759"/>
<keyword evidence="15" id="KW-1185">Reference proteome</keyword>
<dbReference type="PROSITE" id="PS00134">
    <property type="entry name" value="TRYPSIN_HIS"/>
    <property type="match status" value="1"/>
</dbReference>
<evidence type="ECO:0000256" key="7">
    <source>
        <dbReference type="ARBA" id="ARBA00023157"/>
    </source>
</evidence>
<dbReference type="GeneID" id="112682636"/>
<dbReference type="AlphaFoldDB" id="A0A8B8FDX6"/>
<evidence type="ECO:0000256" key="9">
    <source>
        <dbReference type="ARBA" id="ARBA00052079"/>
    </source>
</evidence>
<evidence type="ECO:0000256" key="4">
    <source>
        <dbReference type="ARBA" id="ARBA00022801"/>
    </source>
</evidence>
<dbReference type="InterPro" id="IPR009003">
    <property type="entry name" value="Peptidase_S1_PA"/>
</dbReference>
<keyword evidence="2 11" id="KW-0645">Protease</keyword>
<evidence type="ECO:0000256" key="1">
    <source>
        <dbReference type="ARBA" id="ARBA00022659"/>
    </source>
</evidence>
<sequence>MGFRVFIVVYACCCCWLSSARGNVIDPNAVPMTLLNATNFIMRHQRYLLQDDDDRYAAAAATGVHETSENEVNMNVDGNVEHVVNSPLVLNSEVCDPGKCQVGEMEGLCISGESCFKHGGQIGNPCNGSSNLFCCTFLLTCGDVSNQKITYLQSPDNLKTDTGSLACDYDLIVQKDTCAVRVDYEKVNLASKIGGVCDIDQVYILNSNDGPTSGQCGALSGYSTVVAVKPNQEKPLKIAIVVQSEPAEYWLIKVSQISCAEIKPFKESPDCGKSSIEQPLNDGRFDEPPSPHLTPSSGTGHCDGRTGPDRRRLRGHQKSVEHHTAAVLGRWSRSAPPTTALNVRGGHRRRTPAKEQRPEFLDSGGSGGGGSTSGGENRRIIGGTDAAIGEHTWQVAIALNGLFFCGGALIDDQFVITAAHCVMTRNTPMDDLTIHLGDYDLTADNETEHQVRKVSRVMFHSHFHPFLLDNDIALLRLDRPVFASKTVRPVCLPSAAAGGSYVGEKGTVLGWGVTSFPFGDPSPTLQKIAVEVLSNFQCSRVIEDHVGLGMLCAAAPSLQGTCFGDSGGPLTVERDTGQNVLIGLVSYGVTGCAVKSAFPDLYTRISEYTKWIDVSTSL</sequence>
<comment type="catalytic activity">
    <reaction evidence="9">
        <text>Selective cleavage of 103-Arg-|-Ser-104 and 124-Ile-|-Ile-125 bonds in Limulus clotting factor B to form activated factor B. Cleavage of -Pro-Arg-|-Xaa- bonds in synthetic substrates.</text>
        <dbReference type="EC" id="3.4.21.84"/>
    </reaction>
</comment>